<dbReference type="RefSeq" id="WP_159751018.1">
    <property type="nucleotide sequence ID" value="NZ_CASZNZ010000016.1"/>
</dbReference>
<dbReference type="GO" id="GO:0046872">
    <property type="term" value="F:metal ion binding"/>
    <property type="evidence" value="ECO:0007669"/>
    <property type="project" value="UniProtKB-UniRule"/>
</dbReference>
<dbReference type="PANTHER" id="PTHR30040">
    <property type="entry name" value="THIAMINE BIOSYNTHESIS LIPOPROTEIN APBE"/>
    <property type="match status" value="1"/>
</dbReference>
<keyword evidence="3 10" id="KW-0285">Flavoprotein</keyword>
<feature type="binding site" evidence="11">
    <location>
        <position position="169"/>
    </location>
    <ligand>
        <name>Mg(2+)</name>
        <dbReference type="ChEBI" id="CHEBI:18420"/>
    </ligand>
</feature>
<keyword evidence="7 10" id="KW-0460">Magnesium</keyword>
<evidence type="ECO:0000256" key="12">
    <source>
        <dbReference type="RuleBase" id="RU363002"/>
    </source>
</evidence>
<sequence length="329" mass="36266">MKYKKLTALLVSAALLLSGCSGLKKEQNQVYTDTLFDTVVRIEILDRADEEVLKGCENICKKYHAMFSNKIEDSEISRINSAGGNSVEVSDETVTLLRKAIYYGDLSNGAFDVTIAPVSNLWDFHAEAPALPAPEAIYEAASHVDYKNILIDGNTVRLLDPYASIDVGGIAKGYIADILKKYLKEQGVKHAVINLGGNVLAMGSRLDGSDYNIGIQKPFDMTGEPITSVRISNKSVVTSGTYQRYFEADGKLYHHILDPNTGYPCENNLTSVTIITNSSLTADALSTTCFLLGYDKSMRLIEQLDNVDAVFITNDNKIHYSKNFQHKLK</sequence>
<proteinExistence type="inferred from homology"/>
<feature type="chain" id="PRO_5039751093" description="FAD:protein FMN transferase" evidence="12">
    <location>
        <begin position="25"/>
        <end position="329"/>
    </location>
</feature>
<organism evidence="13 14">
    <name type="scientific">Sporofaciens musculi</name>
    <dbReference type="NCBI Taxonomy" id="2681861"/>
    <lineage>
        <taxon>Bacteria</taxon>
        <taxon>Bacillati</taxon>
        <taxon>Bacillota</taxon>
        <taxon>Clostridia</taxon>
        <taxon>Lachnospirales</taxon>
        <taxon>Lachnospiraceae</taxon>
        <taxon>Sporofaciens</taxon>
    </lineage>
</organism>
<gene>
    <name evidence="13" type="ORF">GN277_10690</name>
</gene>
<keyword evidence="12" id="KW-0997">Cell inner membrane</keyword>
<comment type="cofactor">
    <cofactor evidence="11">
        <name>Mg(2+)</name>
        <dbReference type="ChEBI" id="CHEBI:18420"/>
    </cofactor>
    <cofactor evidence="11">
        <name>Mn(2+)</name>
        <dbReference type="ChEBI" id="CHEBI:29035"/>
    </cofactor>
    <text evidence="11">Magnesium. Can also use manganese.</text>
</comment>
<dbReference type="Proteomes" id="UP000460412">
    <property type="component" value="Unassembled WGS sequence"/>
</dbReference>
<keyword evidence="12" id="KW-0472">Membrane</keyword>
<feature type="binding site" evidence="11">
    <location>
        <position position="283"/>
    </location>
    <ligand>
        <name>Mg(2+)</name>
        <dbReference type="ChEBI" id="CHEBI:18420"/>
    </ligand>
</feature>
<dbReference type="InterPro" id="IPR003374">
    <property type="entry name" value="ApbE-like_sf"/>
</dbReference>
<protein>
    <recommendedName>
        <fullName evidence="2 10">FAD:protein FMN transferase</fullName>
        <ecNumber evidence="1 10">2.7.1.180</ecNumber>
    </recommendedName>
    <alternativeName>
        <fullName evidence="8 10">Flavin transferase</fullName>
    </alternativeName>
</protein>
<dbReference type="PROSITE" id="PS51257">
    <property type="entry name" value="PROKAR_LIPOPROTEIN"/>
    <property type="match status" value="1"/>
</dbReference>
<comment type="subcellular location">
    <subcellularLocation>
        <location evidence="12">Cell inner membrane</location>
        <topology evidence="12">Lipid-anchor</topology>
        <orientation evidence="12">Periplasmic side</orientation>
    </subcellularLocation>
</comment>
<comment type="function">
    <text evidence="12">Flavin transferase that catalyzes the transfer of the FMN moiety of FAD and its covalent binding to the hydroxyl group of a threonine residue in a target flavoprotein.</text>
</comment>
<evidence type="ECO:0000256" key="10">
    <source>
        <dbReference type="PIRNR" id="PIRNR006268"/>
    </source>
</evidence>
<evidence type="ECO:0000313" key="13">
    <source>
        <dbReference type="EMBL" id="MXP75830.1"/>
    </source>
</evidence>
<keyword evidence="5 10" id="KW-0479">Metal-binding</keyword>
<evidence type="ECO:0000256" key="7">
    <source>
        <dbReference type="ARBA" id="ARBA00022842"/>
    </source>
</evidence>
<keyword evidence="12" id="KW-0732">Signal</keyword>
<evidence type="ECO:0000256" key="3">
    <source>
        <dbReference type="ARBA" id="ARBA00022630"/>
    </source>
</evidence>
<keyword evidence="6 10" id="KW-0274">FAD</keyword>
<comment type="similarity">
    <text evidence="10 12">Belongs to the ApbE family.</text>
</comment>
<evidence type="ECO:0000256" key="9">
    <source>
        <dbReference type="ARBA" id="ARBA00048540"/>
    </source>
</evidence>
<evidence type="ECO:0000256" key="4">
    <source>
        <dbReference type="ARBA" id="ARBA00022679"/>
    </source>
</evidence>
<dbReference type="Pfam" id="PF02424">
    <property type="entry name" value="ApbE"/>
    <property type="match status" value="1"/>
</dbReference>
<dbReference type="EMBL" id="WUQX01000001">
    <property type="protein sequence ID" value="MXP75830.1"/>
    <property type="molecule type" value="Genomic_DNA"/>
</dbReference>
<keyword evidence="12" id="KW-1003">Cell membrane</keyword>
<dbReference type="SUPFAM" id="SSF143631">
    <property type="entry name" value="ApbE-like"/>
    <property type="match status" value="1"/>
</dbReference>
<comment type="caution">
    <text evidence="13">The sequence shown here is derived from an EMBL/GenBank/DDBJ whole genome shotgun (WGS) entry which is preliminary data.</text>
</comment>
<evidence type="ECO:0000256" key="8">
    <source>
        <dbReference type="ARBA" id="ARBA00031306"/>
    </source>
</evidence>
<reference evidence="13 14" key="1">
    <citation type="submission" date="2019-12" db="EMBL/GenBank/DDBJ databases">
        <title>Sporaefaciens musculi gen. nov., sp. nov., a novel bacterium isolated from the caecum of an obese mouse.</title>
        <authorList>
            <person name="Rasmussen T.S."/>
            <person name="Streidl T."/>
            <person name="Hitch T.C.A."/>
            <person name="Wortmann E."/>
            <person name="Deptula P."/>
            <person name="Hansen M."/>
            <person name="Nielsen D.S."/>
            <person name="Clavel T."/>
            <person name="Vogensen F.K."/>
        </authorList>
    </citation>
    <scope>NUCLEOTIDE SEQUENCE [LARGE SCALE GENOMIC DNA]</scope>
    <source>
        <strain evidence="13 14">WCA-9-b2</strain>
    </source>
</reference>
<dbReference type="PANTHER" id="PTHR30040:SF2">
    <property type="entry name" value="FAD:PROTEIN FMN TRANSFERASE"/>
    <property type="match status" value="1"/>
</dbReference>
<feature type="signal peptide" evidence="12">
    <location>
        <begin position="1"/>
        <end position="24"/>
    </location>
</feature>
<accession>A0A7X3MGH3</accession>
<dbReference type="GO" id="GO:0016740">
    <property type="term" value="F:transferase activity"/>
    <property type="evidence" value="ECO:0007669"/>
    <property type="project" value="UniProtKB-UniRule"/>
</dbReference>
<evidence type="ECO:0000256" key="5">
    <source>
        <dbReference type="ARBA" id="ARBA00022723"/>
    </source>
</evidence>
<evidence type="ECO:0000256" key="2">
    <source>
        <dbReference type="ARBA" id="ARBA00016337"/>
    </source>
</evidence>
<dbReference type="AlphaFoldDB" id="A0A7X3MGH3"/>
<dbReference type="Gene3D" id="3.10.520.10">
    <property type="entry name" value="ApbE-like domains"/>
    <property type="match status" value="1"/>
</dbReference>
<name>A0A7X3MGH3_9FIRM</name>
<keyword evidence="12" id="KW-0449">Lipoprotein</keyword>
<dbReference type="PIRSF" id="PIRSF006268">
    <property type="entry name" value="ApbE"/>
    <property type="match status" value="1"/>
</dbReference>
<dbReference type="InterPro" id="IPR024932">
    <property type="entry name" value="ApbE"/>
</dbReference>
<evidence type="ECO:0000313" key="14">
    <source>
        <dbReference type="Proteomes" id="UP000460412"/>
    </source>
</evidence>
<comment type="catalytic activity">
    <reaction evidence="9 10 12">
        <text>L-threonyl-[protein] + FAD = FMN-L-threonyl-[protein] + AMP + H(+)</text>
        <dbReference type="Rhea" id="RHEA:36847"/>
        <dbReference type="Rhea" id="RHEA-COMP:11060"/>
        <dbReference type="Rhea" id="RHEA-COMP:11061"/>
        <dbReference type="ChEBI" id="CHEBI:15378"/>
        <dbReference type="ChEBI" id="CHEBI:30013"/>
        <dbReference type="ChEBI" id="CHEBI:57692"/>
        <dbReference type="ChEBI" id="CHEBI:74257"/>
        <dbReference type="ChEBI" id="CHEBI:456215"/>
        <dbReference type="EC" id="2.7.1.180"/>
    </reaction>
</comment>
<evidence type="ECO:0000256" key="1">
    <source>
        <dbReference type="ARBA" id="ARBA00011955"/>
    </source>
</evidence>
<feature type="binding site" evidence="11">
    <location>
        <position position="287"/>
    </location>
    <ligand>
        <name>Mg(2+)</name>
        <dbReference type="ChEBI" id="CHEBI:18420"/>
    </ligand>
</feature>
<keyword evidence="14" id="KW-1185">Reference proteome</keyword>
<dbReference type="EC" id="2.7.1.180" evidence="1 10"/>
<evidence type="ECO:0000256" key="11">
    <source>
        <dbReference type="PIRSR" id="PIRSR006268-2"/>
    </source>
</evidence>
<keyword evidence="4 10" id="KW-0808">Transferase</keyword>
<dbReference type="GO" id="GO:0005886">
    <property type="term" value="C:plasma membrane"/>
    <property type="evidence" value="ECO:0007669"/>
    <property type="project" value="UniProtKB-SubCell"/>
</dbReference>
<evidence type="ECO:0000256" key="6">
    <source>
        <dbReference type="ARBA" id="ARBA00022827"/>
    </source>
</evidence>